<reference evidence="6 7" key="1">
    <citation type="submission" date="2016-11" db="EMBL/GenBank/DDBJ databases">
        <authorList>
            <person name="Jaros S."/>
            <person name="Januszkiewicz K."/>
            <person name="Wedrychowicz H."/>
        </authorList>
    </citation>
    <scope>NUCLEOTIDE SEQUENCE [LARGE SCALE GENOMIC DNA]</scope>
    <source>
        <strain evidence="6 7">DSM 10068</strain>
    </source>
</reference>
<dbReference type="GO" id="GO:0016042">
    <property type="term" value="P:lipid catabolic process"/>
    <property type="evidence" value="ECO:0007669"/>
    <property type="project" value="UniProtKB-UniRule"/>
</dbReference>
<dbReference type="PROSITE" id="PS51635">
    <property type="entry name" value="PNPLA"/>
    <property type="match status" value="1"/>
</dbReference>
<dbReference type="RefSeq" id="WP_073075832.1">
    <property type="nucleotide sequence ID" value="NZ_FQXV01000001.1"/>
</dbReference>
<dbReference type="AlphaFoldDB" id="A0A1M5TWV6"/>
<dbReference type="STRING" id="1123282.SAMN02745823_00265"/>
<name>A0A1M5TWV6_9FIRM</name>
<dbReference type="GO" id="GO:0016787">
    <property type="term" value="F:hydrolase activity"/>
    <property type="evidence" value="ECO:0007669"/>
    <property type="project" value="UniProtKB-UniRule"/>
</dbReference>
<evidence type="ECO:0000259" key="5">
    <source>
        <dbReference type="PROSITE" id="PS51635"/>
    </source>
</evidence>
<dbReference type="InterPro" id="IPR016035">
    <property type="entry name" value="Acyl_Trfase/lysoPLipase"/>
</dbReference>
<dbReference type="Pfam" id="PF01734">
    <property type="entry name" value="Patatin"/>
    <property type="match status" value="1"/>
</dbReference>
<dbReference type="Gene3D" id="3.40.1090.10">
    <property type="entry name" value="Cytosolic phospholipase A2 catalytic domain"/>
    <property type="match status" value="2"/>
</dbReference>
<feature type="short sequence motif" description="GXGXXG" evidence="4">
    <location>
        <begin position="9"/>
        <end position="14"/>
    </location>
</feature>
<feature type="domain" description="PNPLA" evidence="5">
    <location>
        <begin position="5"/>
        <end position="197"/>
    </location>
</feature>
<feature type="active site" description="Nucleophile" evidence="4">
    <location>
        <position position="38"/>
    </location>
</feature>
<evidence type="ECO:0000256" key="1">
    <source>
        <dbReference type="ARBA" id="ARBA00022801"/>
    </source>
</evidence>
<dbReference type="OrthoDB" id="9770965at2"/>
<feature type="short sequence motif" description="GXSXG" evidence="4">
    <location>
        <begin position="36"/>
        <end position="40"/>
    </location>
</feature>
<dbReference type="PANTHER" id="PTHR14226">
    <property type="entry name" value="NEUROPATHY TARGET ESTERASE/SWISS CHEESE D.MELANOGASTER"/>
    <property type="match status" value="1"/>
</dbReference>
<evidence type="ECO:0000256" key="2">
    <source>
        <dbReference type="ARBA" id="ARBA00022963"/>
    </source>
</evidence>
<feature type="short sequence motif" description="DGA/G" evidence="4">
    <location>
        <begin position="184"/>
        <end position="186"/>
    </location>
</feature>
<proteinExistence type="predicted"/>
<evidence type="ECO:0000313" key="7">
    <source>
        <dbReference type="Proteomes" id="UP000183995"/>
    </source>
</evidence>
<evidence type="ECO:0000256" key="3">
    <source>
        <dbReference type="ARBA" id="ARBA00023098"/>
    </source>
</evidence>
<dbReference type="Proteomes" id="UP000183995">
    <property type="component" value="Unassembled WGS sequence"/>
</dbReference>
<dbReference type="SUPFAM" id="SSF52151">
    <property type="entry name" value="FabD/lysophospholipase-like"/>
    <property type="match status" value="1"/>
</dbReference>
<keyword evidence="3 4" id="KW-0443">Lipid metabolism</keyword>
<dbReference type="EMBL" id="FQXV01000001">
    <property type="protein sequence ID" value="SHH55277.1"/>
    <property type="molecule type" value="Genomic_DNA"/>
</dbReference>
<evidence type="ECO:0000313" key="6">
    <source>
        <dbReference type="EMBL" id="SHH55277.1"/>
    </source>
</evidence>
<keyword evidence="2 4" id="KW-0442">Lipid degradation</keyword>
<accession>A0A1M5TWV6</accession>
<gene>
    <name evidence="6" type="ORF">SAMN02745823_00265</name>
</gene>
<sequence>MSFGIALSGGGARGAAHVGVMCALEEAGMLPSSVSGTSAGSIIAGLYAVGMTAGEMKEKVIELANNSSTLVDGDYVGILGSIVQLFRGNPIRFSGFLKGDKLERYLEGLTAGKNISALKMRTVLTAVDLYSRKTIAYVNSLNGVSQMKNVVWKTDIKISTAMRASSAVPAIFQPKLIDGMCLVDGGVTDVVPVDLLIAAGEPNVLAVDLSENYPMKPDANILDVCTNSLSVLMGCLSEYRASGETLMITPQLPESTSVLTFDEMVTCMDAGYKAAKELMPKIKRLFTP</sequence>
<keyword evidence="1 4" id="KW-0378">Hydrolase</keyword>
<protein>
    <submittedName>
        <fullName evidence="6">NTE family protein</fullName>
    </submittedName>
</protein>
<organism evidence="6 7">
    <name type="scientific">Sporobacter termitidis DSM 10068</name>
    <dbReference type="NCBI Taxonomy" id="1123282"/>
    <lineage>
        <taxon>Bacteria</taxon>
        <taxon>Bacillati</taxon>
        <taxon>Bacillota</taxon>
        <taxon>Clostridia</taxon>
        <taxon>Eubacteriales</taxon>
        <taxon>Oscillospiraceae</taxon>
        <taxon>Sporobacter</taxon>
    </lineage>
</organism>
<feature type="active site" description="Proton acceptor" evidence="4">
    <location>
        <position position="184"/>
    </location>
</feature>
<dbReference type="InterPro" id="IPR002641">
    <property type="entry name" value="PNPLA_dom"/>
</dbReference>
<evidence type="ECO:0000256" key="4">
    <source>
        <dbReference type="PROSITE-ProRule" id="PRU01161"/>
    </source>
</evidence>
<keyword evidence="7" id="KW-1185">Reference proteome</keyword>
<dbReference type="PANTHER" id="PTHR14226:SF29">
    <property type="entry name" value="NEUROPATHY TARGET ESTERASE SWS"/>
    <property type="match status" value="1"/>
</dbReference>
<dbReference type="InterPro" id="IPR050301">
    <property type="entry name" value="NTE"/>
</dbReference>